<dbReference type="Proteomes" id="UP001157006">
    <property type="component" value="Chromosome 6"/>
</dbReference>
<organism evidence="2 3">
    <name type="scientific">Vicia faba</name>
    <name type="common">Broad bean</name>
    <name type="synonym">Faba vulgaris</name>
    <dbReference type="NCBI Taxonomy" id="3906"/>
    <lineage>
        <taxon>Eukaryota</taxon>
        <taxon>Viridiplantae</taxon>
        <taxon>Streptophyta</taxon>
        <taxon>Embryophyta</taxon>
        <taxon>Tracheophyta</taxon>
        <taxon>Spermatophyta</taxon>
        <taxon>Magnoliopsida</taxon>
        <taxon>eudicotyledons</taxon>
        <taxon>Gunneridae</taxon>
        <taxon>Pentapetalae</taxon>
        <taxon>rosids</taxon>
        <taxon>fabids</taxon>
        <taxon>Fabales</taxon>
        <taxon>Fabaceae</taxon>
        <taxon>Papilionoideae</taxon>
        <taxon>50 kb inversion clade</taxon>
        <taxon>NPAAA clade</taxon>
        <taxon>Hologalegina</taxon>
        <taxon>IRL clade</taxon>
        <taxon>Fabeae</taxon>
        <taxon>Vicia</taxon>
    </lineage>
</organism>
<dbReference type="AlphaFoldDB" id="A0AAV1B8Y1"/>
<reference evidence="2 3" key="1">
    <citation type="submission" date="2023-01" db="EMBL/GenBank/DDBJ databases">
        <authorList>
            <person name="Kreplak J."/>
        </authorList>
    </citation>
    <scope>NUCLEOTIDE SEQUENCE [LARGE SCALE GENOMIC DNA]</scope>
</reference>
<accession>A0AAV1B8Y1</accession>
<protein>
    <submittedName>
        <fullName evidence="2">Uncharacterized protein</fullName>
    </submittedName>
</protein>
<evidence type="ECO:0000313" key="2">
    <source>
        <dbReference type="EMBL" id="CAI8617862.1"/>
    </source>
</evidence>
<gene>
    <name evidence="2" type="ORF">VFH_VI096120</name>
</gene>
<keyword evidence="3" id="KW-1185">Reference proteome</keyword>
<dbReference type="EMBL" id="OX451741">
    <property type="protein sequence ID" value="CAI8617862.1"/>
    <property type="molecule type" value="Genomic_DNA"/>
</dbReference>
<proteinExistence type="predicted"/>
<evidence type="ECO:0000256" key="1">
    <source>
        <dbReference type="SAM" id="MobiDB-lite"/>
    </source>
</evidence>
<name>A0AAV1B8Y1_VICFA</name>
<feature type="compositionally biased region" description="Basic and acidic residues" evidence="1">
    <location>
        <begin position="116"/>
        <end position="128"/>
    </location>
</feature>
<evidence type="ECO:0000313" key="3">
    <source>
        <dbReference type="Proteomes" id="UP001157006"/>
    </source>
</evidence>
<feature type="region of interest" description="Disordered" evidence="1">
    <location>
        <begin position="100"/>
        <end position="128"/>
    </location>
</feature>
<sequence length="128" mass="14929">MSRLVREMNERSFSNMRHVLSICFIPLAAEVPVPFLVQGMVRVEKLRGHTFPKLVRSPERRKLSCLTMAEERYIIANREERKSHLPPSPYRCLTRFCSPSPGLSSPPHKPLPSTALREEKRRGFRRME</sequence>